<sequence>MTRVQRLGYLSAQNSMFFLCDVQEKFRFIDSFPFFIKNVSKLLLAGKTLNVPLIVSEQNPSKLGKTVSELNIDHAMEKFSKTQFSMITPEIKNILDKLDNVDSIILMGLESHICVEQTAMDLLSDGKYSVHIATDCILSRSTGDLLMALSRLQNMGCIISTSENIIFKLLKDKNI</sequence>
<dbReference type="Gene3D" id="3.40.50.850">
    <property type="entry name" value="Isochorismatase-like"/>
    <property type="match status" value="1"/>
</dbReference>
<gene>
    <name evidence="4" type="ORF">CLUMA_CG020837</name>
</gene>
<comment type="similarity">
    <text evidence="1">Belongs to the isochorismatase family.</text>
</comment>
<dbReference type="OrthoDB" id="269496at2759"/>
<keyword evidence="5" id="KW-1185">Reference proteome</keyword>
<evidence type="ECO:0000313" key="4">
    <source>
        <dbReference type="EMBL" id="CRL08060.1"/>
    </source>
</evidence>
<dbReference type="Pfam" id="PF00857">
    <property type="entry name" value="Isochorismatase"/>
    <property type="match status" value="1"/>
</dbReference>
<proteinExistence type="inferred from homology"/>
<dbReference type="Proteomes" id="UP000183832">
    <property type="component" value="Unassembled WGS sequence"/>
</dbReference>
<protein>
    <recommendedName>
        <fullName evidence="2">Isochorismatase domain-containing protein 1</fullName>
    </recommendedName>
</protein>
<dbReference type="SUPFAM" id="SSF52499">
    <property type="entry name" value="Isochorismatase-like hydrolases"/>
    <property type="match status" value="1"/>
</dbReference>
<dbReference type="PANTHER" id="PTHR14119:SF17">
    <property type="entry name" value="ISOCHORISMATASE DOMAIN-CONTAINING PROTEIN 1"/>
    <property type="match status" value="1"/>
</dbReference>
<dbReference type="InterPro" id="IPR000868">
    <property type="entry name" value="Isochorismatase-like_dom"/>
</dbReference>
<organism evidence="4 5">
    <name type="scientific">Clunio marinus</name>
    <dbReference type="NCBI Taxonomy" id="568069"/>
    <lineage>
        <taxon>Eukaryota</taxon>
        <taxon>Metazoa</taxon>
        <taxon>Ecdysozoa</taxon>
        <taxon>Arthropoda</taxon>
        <taxon>Hexapoda</taxon>
        <taxon>Insecta</taxon>
        <taxon>Pterygota</taxon>
        <taxon>Neoptera</taxon>
        <taxon>Endopterygota</taxon>
        <taxon>Diptera</taxon>
        <taxon>Nematocera</taxon>
        <taxon>Chironomoidea</taxon>
        <taxon>Chironomidae</taxon>
        <taxon>Clunio</taxon>
    </lineage>
</organism>
<dbReference type="STRING" id="568069.A0A1J1J8E9"/>
<reference evidence="4 5" key="1">
    <citation type="submission" date="2015-04" db="EMBL/GenBank/DDBJ databases">
        <authorList>
            <person name="Syromyatnikov M.Y."/>
            <person name="Popov V.N."/>
        </authorList>
    </citation>
    <scope>NUCLEOTIDE SEQUENCE [LARGE SCALE GENOMIC DNA]</scope>
</reference>
<dbReference type="AlphaFoldDB" id="A0A1J1J8E9"/>
<dbReference type="PANTHER" id="PTHR14119">
    <property type="entry name" value="HYDROLASE"/>
    <property type="match status" value="1"/>
</dbReference>
<dbReference type="InterPro" id="IPR050993">
    <property type="entry name" value="Isochorismatase_domain"/>
</dbReference>
<accession>A0A1J1J8E9</accession>
<dbReference type="EMBL" id="CVRI01000074">
    <property type="protein sequence ID" value="CRL08060.1"/>
    <property type="molecule type" value="Genomic_DNA"/>
</dbReference>
<evidence type="ECO:0000259" key="3">
    <source>
        <dbReference type="Pfam" id="PF00857"/>
    </source>
</evidence>
<name>A0A1J1J8E9_9DIPT</name>
<feature type="domain" description="Isochorismatase-like" evidence="3">
    <location>
        <begin position="16"/>
        <end position="163"/>
    </location>
</feature>
<evidence type="ECO:0000256" key="1">
    <source>
        <dbReference type="ARBA" id="ARBA00006336"/>
    </source>
</evidence>
<evidence type="ECO:0000313" key="5">
    <source>
        <dbReference type="Proteomes" id="UP000183832"/>
    </source>
</evidence>
<evidence type="ECO:0000256" key="2">
    <source>
        <dbReference type="ARBA" id="ARBA00040688"/>
    </source>
</evidence>
<dbReference type="InterPro" id="IPR036380">
    <property type="entry name" value="Isochorismatase-like_sf"/>
</dbReference>